<dbReference type="Proteomes" id="UP000320643">
    <property type="component" value="Unassembled WGS sequence"/>
</dbReference>
<dbReference type="Gene3D" id="2.40.128.270">
    <property type="match status" value="1"/>
</dbReference>
<feature type="domain" description="DUF306" evidence="2">
    <location>
        <begin position="29"/>
        <end position="136"/>
    </location>
</feature>
<gene>
    <name evidence="3" type="ORF">FMM05_06110</name>
</gene>
<dbReference type="EMBL" id="VJVZ01000003">
    <property type="protein sequence ID" value="TRW25794.1"/>
    <property type="molecule type" value="Genomic_DNA"/>
</dbReference>
<dbReference type="PANTHER" id="PTHR35535">
    <property type="entry name" value="HEAT SHOCK PROTEIN HSLJ"/>
    <property type="match status" value="1"/>
</dbReference>
<dbReference type="InterPro" id="IPR005184">
    <property type="entry name" value="DUF306_Meta_HslJ"/>
</dbReference>
<name>A0A552V5N9_9FLAO</name>
<dbReference type="RefSeq" id="WP_143372458.1">
    <property type="nucleotide sequence ID" value="NZ_VJVZ01000003.1"/>
</dbReference>
<dbReference type="AlphaFoldDB" id="A0A552V5N9"/>
<evidence type="ECO:0000313" key="3">
    <source>
        <dbReference type="EMBL" id="TRW25794.1"/>
    </source>
</evidence>
<evidence type="ECO:0000259" key="2">
    <source>
        <dbReference type="Pfam" id="PF03724"/>
    </source>
</evidence>
<protein>
    <submittedName>
        <fullName evidence="3">META domain-containing protein</fullName>
    </submittedName>
</protein>
<dbReference type="PROSITE" id="PS51257">
    <property type="entry name" value="PROKAR_LIPOPROTEIN"/>
    <property type="match status" value="1"/>
</dbReference>
<evidence type="ECO:0000313" key="4">
    <source>
        <dbReference type="Proteomes" id="UP000320643"/>
    </source>
</evidence>
<dbReference type="Pfam" id="PF03724">
    <property type="entry name" value="META"/>
    <property type="match status" value="1"/>
</dbReference>
<dbReference type="InterPro" id="IPR038670">
    <property type="entry name" value="HslJ-like_sf"/>
</dbReference>
<dbReference type="PANTHER" id="PTHR35535:SF2">
    <property type="entry name" value="DUF306 DOMAIN-CONTAINING PROTEIN"/>
    <property type="match status" value="1"/>
</dbReference>
<organism evidence="3 4">
    <name type="scientific">Flavobacterium zepuense</name>
    <dbReference type="NCBI Taxonomy" id="2593302"/>
    <lineage>
        <taxon>Bacteria</taxon>
        <taxon>Pseudomonadati</taxon>
        <taxon>Bacteroidota</taxon>
        <taxon>Flavobacteriia</taxon>
        <taxon>Flavobacteriales</taxon>
        <taxon>Flavobacteriaceae</taxon>
        <taxon>Flavobacterium</taxon>
    </lineage>
</organism>
<dbReference type="InterPro" id="IPR053147">
    <property type="entry name" value="Hsp_HslJ-like"/>
</dbReference>
<keyword evidence="1" id="KW-0732">Signal</keyword>
<proteinExistence type="predicted"/>
<reference evidence="3 4" key="1">
    <citation type="submission" date="2019-07" db="EMBL/GenBank/DDBJ databases">
        <title>Flavobacterium sp. nov., isolated from glacier ice.</title>
        <authorList>
            <person name="Liu Q."/>
            <person name="Xin Y.-H."/>
        </authorList>
    </citation>
    <scope>NUCLEOTIDE SEQUENCE [LARGE SCALE GENOMIC DNA]</scope>
    <source>
        <strain evidence="3 4">ZT4R6</strain>
    </source>
</reference>
<comment type="caution">
    <text evidence="3">The sequence shown here is derived from an EMBL/GenBank/DDBJ whole genome shotgun (WGS) entry which is preliminary data.</text>
</comment>
<feature type="chain" id="PRO_5022244272" evidence="1">
    <location>
        <begin position="24"/>
        <end position="139"/>
    </location>
</feature>
<evidence type="ECO:0000256" key="1">
    <source>
        <dbReference type="SAM" id="SignalP"/>
    </source>
</evidence>
<accession>A0A552V5N9</accession>
<feature type="signal peptide" evidence="1">
    <location>
        <begin position="1"/>
        <end position="23"/>
    </location>
</feature>
<keyword evidence="4" id="KW-1185">Reference proteome</keyword>
<sequence length="139" mass="14684">MKQLIIGCSAFFMVMLTSSCNSTKSVDSAPVTGTEWELSTINGSAPIADEFNNGLPTINFTTDNKVNGKGGCNGYSGTYTLTDKGALTLGPLMSTKMFCPGGGENKYMAALQKANTTKVADGKLMLMNGTEEVLVFTKK</sequence>
<dbReference type="OrthoDB" id="880459at2"/>